<name>A0A4P6UGH7_9BURK</name>
<dbReference type="Proteomes" id="UP000292939">
    <property type="component" value="Chromosome"/>
</dbReference>
<keyword evidence="1" id="KW-0802">TPR repeat</keyword>
<dbReference type="InterPro" id="IPR011990">
    <property type="entry name" value="TPR-like_helical_dom_sf"/>
</dbReference>
<sequence length="464" mass="50688">MLLATLLAGCAGSSVFVPYPSTAQTYRQALDTGKPESAVKAIGSKTKSADGMLYLLERARVQQLEGHAEDSKADFDAAIARFQAQDEQATISASALAASGLSLYSNDNARPYQGRTYERVFVHQYQALNYLAQGDVQGALVEVRRANQVQVEALARKANAVDDARDKSEREAKAKGLDPDSYDKFFNEMDLAAGRVKSSFQNAATFYLSGLIYEATGQTNDAYIDYRKALEIAPDNPYLQKDVVRTGLRAGMDDARKLAQQLKLPTNPAAVAPAAEQGDLVVYLEEGLAPIKQPVTIPIYTRNTANYVSFPVYRSVPAPQAYTLSVDGAAHETTPLTDTRALAVRTLKDEVWDLLVHSFLRLIAKQDLQRNVQRNNQKSNEALVLGLATMLFTVATDQADLRSWLTLPGSAQVLRLPLAEGEHHIALPGRPGQAPITVEIRKGKPTLLHLTVLPGSIYSRVYPL</sequence>
<evidence type="ECO:0000313" key="2">
    <source>
        <dbReference type="EMBL" id="QBK04152.1"/>
    </source>
</evidence>
<dbReference type="AlphaFoldDB" id="A0A4P6UGH7"/>
<accession>A0A4P6UGH7</accession>
<feature type="repeat" description="TPR" evidence="1">
    <location>
        <begin position="203"/>
        <end position="236"/>
    </location>
</feature>
<dbReference type="EMBL" id="CP031395">
    <property type="protein sequence ID" value="QBK04152.1"/>
    <property type="molecule type" value="Genomic_DNA"/>
</dbReference>
<dbReference type="OrthoDB" id="9769023at2"/>
<dbReference type="Gene3D" id="1.25.40.10">
    <property type="entry name" value="Tetratricopeptide repeat domain"/>
    <property type="match status" value="1"/>
</dbReference>
<organism evidence="2 3">
    <name type="scientific">Hylemonella gracilis</name>
    <dbReference type="NCBI Taxonomy" id="80880"/>
    <lineage>
        <taxon>Bacteria</taxon>
        <taxon>Pseudomonadati</taxon>
        <taxon>Pseudomonadota</taxon>
        <taxon>Betaproteobacteria</taxon>
        <taxon>Burkholderiales</taxon>
        <taxon>Comamonadaceae</taxon>
        <taxon>Hylemonella</taxon>
    </lineage>
</organism>
<protein>
    <submittedName>
        <fullName evidence="2">Uncharacterized protein</fullName>
    </submittedName>
</protein>
<proteinExistence type="predicted"/>
<dbReference type="KEGG" id="hgr:DW355_04595"/>
<evidence type="ECO:0000256" key="1">
    <source>
        <dbReference type="PROSITE-ProRule" id="PRU00339"/>
    </source>
</evidence>
<dbReference type="SUPFAM" id="SSF48452">
    <property type="entry name" value="TPR-like"/>
    <property type="match status" value="1"/>
</dbReference>
<dbReference type="InterPro" id="IPR019734">
    <property type="entry name" value="TPR_rpt"/>
</dbReference>
<reference evidence="2 3" key="1">
    <citation type="submission" date="2018-07" db="EMBL/GenBank/DDBJ databases">
        <title>Exploring interactions and the metabolic potential of the ultra-small soil bacteria Hylemonella gracilis.</title>
        <authorList>
            <person name="Tyc O."/>
            <person name="Kulkarni P."/>
            <person name="Gawehns F."/>
            <person name="Hundscheid M."/>
            <person name="Zweers H."/>
            <person name="Garbeva P."/>
        </authorList>
    </citation>
    <scope>NUCLEOTIDE SEQUENCE [LARGE SCALE GENOMIC DNA]</scope>
    <source>
        <strain evidence="2 3">NS1</strain>
    </source>
</reference>
<dbReference type="SMART" id="SM00028">
    <property type="entry name" value="TPR"/>
    <property type="match status" value="2"/>
</dbReference>
<gene>
    <name evidence="2" type="ORF">DW355_04595</name>
</gene>
<dbReference type="RefSeq" id="WP_131278163.1">
    <property type="nucleotide sequence ID" value="NZ_CP031395.1"/>
</dbReference>
<dbReference type="Pfam" id="PF13181">
    <property type="entry name" value="TPR_8"/>
    <property type="match status" value="1"/>
</dbReference>
<dbReference type="PROSITE" id="PS50005">
    <property type="entry name" value="TPR"/>
    <property type="match status" value="1"/>
</dbReference>
<evidence type="ECO:0000313" key="3">
    <source>
        <dbReference type="Proteomes" id="UP000292939"/>
    </source>
</evidence>